<dbReference type="PANTHER" id="PTHR43578">
    <property type="entry name" value="NADH-QUINONE OXIDOREDUCTASE SUBUNIT F"/>
    <property type="match status" value="1"/>
</dbReference>
<protein>
    <submittedName>
        <fullName evidence="4">(2Fe-2S) ferredoxin domain-containing protein</fullName>
    </submittedName>
</protein>
<dbReference type="GO" id="GO:0046872">
    <property type="term" value="F:metal ion binding"/>
    <property type="evidence" value="ECO:0007669"/>
    <property type="project" value="UniProtKB-KW"/>
</dbReference>
<reference evidence="4 5" key="1">
    <citation type="submission" date="2018-10" db="EMBL/GenBank/DDBJ databases">
        <title>Phylogenomics of Brevibacillus.</title>
        <authorList>
            <person name="Dunlap C."/>
        </authorList>
    </citation>
    <scope>NUCLEOTIDE SEQUENCE [LARGE SCALE GENOMIC DNA]</scope>
    <source>
        <strain evidence="4 5">JCM 15085</strain>
    </source>
</reference>
<dbReference type="PANTHER" id="PTHR43578:SF3">
    <property type="entry name" value="NADH-QUINONE OXIDOREDUCTASE SUBUNIT F"/>
    <property type="match status" value="1"/>
</dbReference>
<dbReference type="SUPFAM" id="SSF52833">
    <property type="entry name" value="Thioredoxin-like"/>
    <property type="match status" value="1"/>
</dbReference>
<dbReference type="EMBL" id="RHHT01000030">
    <property type="protein sequence ID" value="RNB77510.1"/>
    <property type="molecule type" value="Genomic_DNA"/>
</dbReference>
<evidence type="ECO:0000313" key="5">
    <source>
        <dbReference type="Proteomes" id="UP000281915"/>
    </source>
</evidence>
<keyword evidence="2" id="KW-0408">Iron</keyword>
<keyword evidence="3" id="KW-0411">Iron-sulfur</keyword>
<dbReference type="RefSeq" id="WP_122914015.1">
    <property type="nucleotide sequence ID" value="NZ_RHHT01000030.1"/>
</dbReference>
<dbReference type="CDD" id="cd02980">
    <property type="entry name" value="TRX_Fd_family"/>
    <property type="match status" value="1"/>
</dbReference>
<comment type="caution">
    <text evidence="4">The sequence shown here is derived from an EMBL/GenBank/DDBJ whole genome shotgun (WGS) entry which is preliminary data.</text>
</comment>
<organism evidence="4 5">
    <name type="scientific">Brevibacillus panacihumi</name>
    <dbReference type="NCBI Taxonomy" id="497735"/>
    <lineage>
        <taxon>Bacteria</taxon>
        <taxon>Bacillati</taxon>
        <taxon>Bacillota</taxon>
        <taxon>Bacilli</taxon>
        <taxon>Bacillales</taxon>
        <taxon>Paenibacillaceae</taxon>
        <taxon>Brevibacillus</taxon>
    </lineage>
</organism>
<dbReference type="Proteomes" id="UP000281915">
    <property type="component" value="Unassembled WGS sequence"/>
</dbReference>
<proteinExistence type="predicted"/>
<gene>
    <name evidence="4" type="ORF">EDM58_14700</name>
</gene>
<accession>A0A3M8CP21</accession>
<evidence type="ECO:0000256" key="1">
    <source>
        <dbReference type="ARBA" id="ARBA00022723"/>
    </source>
</evidence>
<name>A0A3M8CP21_9BACL</name>
<keyword evidence="1" id="KW-0479">Metal-binding</keyword>
<evidence type="ECO:0000256" key="2">
    <source>
        <dbReference type="ARBA" id="ARBA00023004"/>
    </source>
</evidence>
<dbReference type="InterPro" id="IPR036249">
    <property type="entry name" value="Thioredoxin-like_sf"/>
</dbReference>
<evidence type="ECO:0000256" key="3">
    <source>
        <dbReference type="ARBA" id="ARBA00023014"/>
    </source>
</evidence>
<dbReference type="AlphaFoldDB" id="A0A3M8CP21"/>
<dbReference type="Gene3D" id="3.40.30.10">
    <property type="entry name" value="Glutaredoxin"/>
    <property type="match status" value="1"/>
</dbReference>
<dbReference type="GO" id="GO:0051536">
    <property type="term" value="F:iron-sulfur cluster binding"/>
    <property type="evidence" value="ECO:0007669"/>
    <property type="project" value="UniProtKB-KW"/>
</dbReference>
<dbReference type="Pfam" id="PF01257">
    <property type="entry name" value="2Fe-2S_thioredx"/>
    <property type="match status" value="1"/>
</dbReference>
<sequence length="124" mass="13938">MTTWNLSGTQQHVFICNGGSCMKRGGEEVTQAIRDAIRENEADHLIHTTRTRCNGRCENACVVMIYPLGVWYKDVTPDLAQQIITQHVREGQPLQENLLYTYQNGFVPAQDVSVGISKKTGKKE</sequence>
<evidence type="ECO:0000313" key="4">
    <source>
        <dbReference type="EMBL" id="RNB77510.1"/>
    </source>
</evidence>